<protein>
    <submittedName>
        <fullName evidence="2">Uncharacterized protein</fullName>
    </submittedName>
</protein>
<feature type="transmembrane region" description="Helical" evidence="1">
    <location>
        <begin position="12"/>
        <end position="34"/>
    </location>
</feature>
<dbReference type="Gene3D" id="3.10.20.340">
    <property type="entry name" value="ArgJ beta chain, C-terminal domain"/>
    <property type="match status" value="1"/>
</dbReference>
<evidence type="ECO:0000313" key="3">
    <source>
        <dbReference type="Proteomes" id="UP000078561"/>
    </source>
</evidence>
<dbReference type="EMBL" id="LT555210">
    <property type="protein sequence ID" value="SAM09871.1"/>
    <property type="molecule type" value="Genomic_DNA"/>
</dbReference>
<accession>A0A168TDE3</accession>
<keyword evidence="1" id="KW-1133">Transmembrane helix</keyword>
<evidence type="ECO:0000256" key="1">
    <source>
        <dbReference type="SAM" id="Phobius"/>
    </source>
</evidence>
<reference evidence="2" key="1">
    <citation type="submission" date="2016-04" db="EMBL/GenBank/DDBJ databases">
        <authorList>
            <person name="Evans L.H."/>
            <person name="Alamgir A."/>
            <person name="Owens N."/>
            <person name="Weber N.D."/>
            <person name="Virtaneva K."/>
            <person name="Barbian K."/>
            <person name="Babar A."/>
            <person name="Rosenke K."/>
        </authorList>
    </citation>
    <scope>NUCLEOTIDE SEQUENCE [LARGE SCALE GENOMIC DNA]</scope>
    <source>
        <strain evidence="2">CBS 101.48</strain>
    </source>
</reference>
<dbReference type="AlphaFoldDB" id="A0A168TDE3"/>
<keyword evidence="3" id="KW-1185">Reference proteome</keyword>
<sequence length="112" mass="12071">METDKDGQAVSAGAVISIVVVPIAVVIVVADLVSKERGTMQKAKTNRGLKYRVHMVKMPNWGRICASLGHSGVHVDPSKVTPLPLMIKGEPEVVDEARAAGILKMEDLWDRG</sequence>
<gene>
    <name evidence="2" type="primary">ABSGL_15580.1 scaffold 17607</name>
</gene>
<organism evidence="2">
    <name type="scientific">Absidia glauca</name>
    <name type="common">Pin mould</name>
    <dbReference type="NCBI Taxonomy" id="4829"/>
    <lineage>
        <taxon>Eukaryota</taxon>
        <taxon>Fungi</taxon>
        <taxon>Fungi incertae sedis</taxon>
        <taxon>Mucoromycota</taxon>
        <taxon>Mucoromycotina</taxon>
        <taxon>Mucoromycetes</taxon>
        <taxon>Mucorales</taxon>
        <taxon>Cunninghamellaceae</taxon>
        <taxon>Absidia</taxon>
    </lineage>
</organism>
<dbReference type="InParanoid" id="A0A168TDE3"/>
<dbReference type="STRING" id="4829.A0A168TDE3"/>
<keyword evidence="1" id="KW-0472">Membrane</keyword>
<dbReference type="InterPro" id="IPR042195">
    <property type="entry name" value="ArgJ_beta_C"/>
</dbReference>
<name>A0A168TDE3_ABSGL</name>
<proteinExistence type="predicted"/>
<dbReference type="OrthoDB" id="4199794at2759"/>
<keyword evidence="1" id="KW-0812">Transmembrane</keyword>
<evidence type="ECO:0000313" key="2">
    <source>
        <dbReference type="EMBL" id="SAM09871.1"/>
    </source>
</evidence>
<dbReference type="Proteomes" id="UP000078561">
    <property type="component" value="Unassembled WGS sequence"/>
</dbReference>